<organism evidence="12 13">
    <name type="scientific">Syntrophotalea acetylenica</name>
    <name type="common">Pelobacter acetylenicus</name>
    <dbReference type="NCBI Taxonomy" id="29542"/>
    <lineage>
        <taxon>Bacteria</taxon>
        <taxon>Pseudomonadati</taxon>
        <taxon>Thermodesulfobacteriota</taxon>
        <taxon>Desulfuromonadia</taxon>
        <taxon>Desulfuromonadales</taxon>
        <taxon>Syntrophotaleaceae</taxon>
        <taxon>Syntrophotalea</taxon>
    </lineage>
</organism>
<dbReference type="Proteomes" id="UP000182264">
    <property type="component" value="Chromosome"/>
</dbReference>
<reference evidence="12 13" key="1">
    <citation type="journal article" date="2017" name="Genome Announc.">
        <title>Complete Genome Sequences of Two Acetylene-Fermenting Pelobacter acetylenicus Strains.</title>
        <authorList>
            <person name="Sutton J.M."/>
            <person name="Baesman S.M."/>
            <person name="Fierst J.L."/>
            <person name="Poret-Peterson A.T."/>
            <person name="Oremland R.S."/>
            <person name="Dunlap D.S."/>
            <person name="Akob D.M."/>
        </authorList>
    </citation>
    <scope>NUCLEOTIDE SEQUENCE [LARGE SCALE GENOMIC DNA]</scope>
    <source>
        <strain evidence="12 13">DSM 3247</strain>
    </source>
</reference>
<evidence type="ECO:0000256" key="11">
    <source>
        <dbReference type="SAM" id="Coils"/>
    </source>
</evidence>
<keyword evidence="10" id="KW-1006">Bacterial flagellum protein export</keyword>
<comment type="subcellular location">
    <subcellularLocation>
        <location evidence="1">Cell membrane</location>
        <topology evidence="1">Peripheral membrane protein</topology>
        <orientation evidence="1">Cytoplasmic side</orientation>
    </subcellularLocation>
</comment>
<dbReference type="EMBL" id="CP015518">
    <property type="protein sequence ID" value="APG23710.1"/>
    <property type="molecule type" value="Genomic_DNA"/>
</dbReference>
<dbReference type="InterPro" id="IPR012823">
    <property type="entry name" value="Flagell_FliJ"/>
</dbReference>
<dbReference type="GO" id="GO:0071973">
    <property type="term" value="P:bacterial-type flagellum-dependent cell motility"/>
    <property type="evidence" value="ECO:0007669"/>
    <property type="project" value="InterPro"/>
</dbReference>
<keyword evidence="12" id="KW-0966">Cell projection</keyword>
<comment type="similarity">
    <text evidence="2">Belongs to the FliJ family.</text>
</comment>
<evidence type="ECO:0000313" key="12">
    <source>
        <dbReference type="EMBL" id="APG23710.1"/>
    </source>
</evidence>
<keyword evidence="7" id="KW-1005">Bacterial flagellum biogenesis</keyword>
<dbReference type="InterPro" id="IPR053716">
    <property type="entry name" value="Flag_assembly_chemotaxis_eff"/>
</dbReference>
<accession>A0A1L3GCN5</accession>
<evidence type="ECO:0000256" key="3">
    <source>
        <dbReference type="ARBA" id="ARBA00020392"/>
    </source>
</evidence>
<feature type="coiled-coil region" evidence="11">
    <location>
        <begin position="32"/>
        <end position="100"/>
    </location>
</feature>
<evidence type="ECO:0000256" key="10">
    <source>
        <dbReference type="ARBA" id="ARBA00023225"/>
    </source>
</evidence>
<evidence type="ECO:0000256" key="8">
    <source>
        <dbReference type="ARBA" id="ARBA00022927"/>
    </source>
</evidence>
<dbReference type="GO" id="GO:0005886">
    <property type="term" value="C:plasma membrane"/>
    <property type="evidence" value="ECO:0007669"/>
    <property type="project" value="UniProtKB-SubCell"/>
</dbReference>
<dbReference type="GO" id="GO:0044781">
    <property type="term" value="P:bacterial-type flagellum organization"/>
    <property type="evidence" value="ECO:0007669"/>
    <property type="project" value="UniProtKB-KW"/>
</dbReference>
<evidence type="ECO:0000256" key="1">
    <source>
        <dbReference type="ARBA" id="ARBA00004413"/>
    </source>
</evidence>
<dbReference type="STRING" id="29542.A6070_09335"/>
<dbReference type="OrthoDB" id="10000254at2"/>
<keyword evidence="5" id="KW-1003">Cell membrane</keyword>
<keyword evidence="6" id="KW-0145">Chemotaxis</keyword>
<evidence type="ECO:0000256" key="6">
    <source>
        <dbReference type="ARBA" id="ARBA00022500"/>
    </source>
</evidence>
<dbReference type="Pfam" id="PF02050">
    <property type="entry name" value="FliJ"/>
    <property type="match status" value="1"/>
</dbReference>
<evidence type="ECO:0000256" key="9">
    <source>
        <dbReference type="ARBA" id="ARBA00023136"/>
    </source>
</evidence>
<evidence type="ECO:0000313" key="13">
    <source>
        <dbReference type="Proteomes" id="UP000182264"/>
    </source>
</evidence>
<sequence>MSFTFKLQPLLKHRTLLENQARQALAEALAEEAALQQVIEEHCQARQALQQEFEDKKALGMDWAELLIYDRSLKRRAARLRELQAQARELQAQSEQRRACLTEASRDKTLMEKLRTRMEDEHRQEMLRREMVHLDEVALRLGKNRL</sequence>
<evidence type="ECO:0000256" key="2">
    <source>
        <dbReference type="ARBA" id="ARBA00010004"/>
    </source>
</evidence>
<keyword evidence="4" id="KW-0813">Transport</keyword>
<dbReference type="KEGG" id="pace:A6070_09335"/>
<keyword evidence="8" id="KW-0653">Protein transport</keyword>
<keyword evidence="11" id="KW-0175">Coiled coil</keyword>
<dbReference type="AlphaFoldDB" id="A0A1L3GCN5"/>
<keyword evidence="13" id="KW-1185">Reference proteome</keyword>
<dbReference type="RefSeq" id="WP_072285519.1">
    <property type="nucleotide sequence ID" value="NZ_CP015455.1"/>
</dbReference>
<dbReference type="GO" id="GO:0006935">
    <property type="term" value="P:chemotaxis"/>
    <property type="evidence" value="ECO:0007669"/>
    <property type="project" value="UniProtKB-KW"/>
</dbReference>
<dbReference type="GO" id="GO:0015031">
    <property type="term" value="P:protein transport"/>
    <property type="evidence" value="ECO:0007669"/>
    <property type="project" value="UniProtKB-KW"/>
</dbReference>
<name>A0A1L3GCN5_SYNAC</name>
<dbReference type="Gene3D" id="1.10.287.1700">
    <property type="match status" value="1"/>
</dbReference>
<dbReference type="GO" id="GO:0009288">
    <property type="term" value="C:bacterial-type flagellum"/>
    <property type="evidence" value="ECO:0007669"/>
    <property type="project" value="InterPro"/>
</dbReference>
<evidence type="ECO:0000256" key="4">
    <source>
        <dbReference type="ARBA" id="ARBA00022448"/>
    </source>
</evidence>
<keyword evidence="12" id="KW-0969">Cilium</keyword>
<evidence type="ECO:0000256" key="5">
    <source>
        <dbReference type="ARBA" id="ARBA00022475"/>
    </source>
</evidence>
<evidence type="ECO:0000256" key="7">
    <source>
        <dbReference type="ARBA" id="ARBA00022795"/>
    </source>
</evidence>
<proteinExistence type="inferred from homology"/>
<dbReference type="NCBIfam" id="TIGR02473">
    <property type="entry name" value="flagell_FliJ"/>
    <property type="match status" value="1"/>
</dbReference>
<protein>
    <recommendedName>
        <fullName evidence="3">Flagellar FliJ protein</fullName>
    </recommendedName>
</protein>
<gene>
    <name evidence="12" type="ORF">A7E75_00725</name>
</gene>
<keyword evidence="12" id="KW-0282">Flagellum</keyword>
<keyword evidence="9" id="KW-0472">Membrane</keyword>